<reference evidence="2 3" key="1">
    <citation type="submission" date="2019-07" db="EMBL/GenBank/DDBJ databases">
        <title>Whole genome shotgun sequence of Actinotalea fermentans NBRC 105374.</title>
        <authorList>
            <person name="Hosoyama A."/>
            <person name="Uohara A."/>
            <person name="Ohji S."/>
            <person name="Ichikawa N."/>
        </authorList>
    </citation>
    <scope>NUCLEOTIDE SEQUENCE [LARGE SCALE GENOMIC DNA]</scope>
    <source>
        <strain evidence="2 3">NBRC 105374</strain>
    </source>
</reference>
<sequence length="215" mass="22580">MPERRERRAPDGRAPERRAPDGTAPDGRTPDPASDGTPEPSAFTVPPAEALGLTPASEVARAALNRAKAAARARGAQPGKPVPRRASGPVGDVRTGSGRDPVLVGDTLSRLASERGWSEPLSVGGVVGRWREVVGDDVAEHCTPETFDDGLLVVRADSTTWATNLSLLAPQLLGRLADEVGPDVVREVRVLGPSGPRWAKGKRSVPGRGPRDTYG</sequence>
<organism evidence="2 3">
    <name type="scientific">Actinotalea fermentans</name>
    <dbReference type="NCBI Taxonomy" id="43671"/>
    <lineage>
        <taxon>Bacteria</taxon>
        <taxon>Bacillati</taxon>
        <taxon>Actinomycetota</taxon>
        <taxon>Actinomycetes</taxon>
        <taxon>Micrococcales</taxon>
        <taxon>Cellulomonadaceae</taxon>
        <taxon>Actinotalea</taxon>
    </lineage>
</organism>
<dbReference type="Pfam" id="PF05258">
    <property type="entry name" value="DciA"/>
    <property type="match status" value="1"/>
</dbReference>
<feature type="compositionally biased region" description="Basic and acidic residues" evidence="1">
    <location>
        <begin position="1"/>
        <end position="20"/>
    </location>
</feature>
<evidence type="ECO:0000313" key="3">
    <source>
        <dbReference type="Proteomes" id="UP000321484"/>
    </source>
</evidence>
<dbReference type="AlphaFoldDB" id="A0A511Z241"/>
<dbReference type="InterPro" id="IPR007922">
    <property type="entry name" value="DciA-like"/>
</dbReference>
<gene>
    <name evidence="2" type="ORF">AFE02nite_32510</name>
</gene>
<evidence type="ECO:0000256" key="1">
    <source>
        <dbReference type="SAM" id="MobiDB-lite"/>
    </source>
</evidence>
<evidence type="ECO:0000313" key="2">
    <source>
        <dbReference type="EMBL" id="GEN81517.1"/>
    </source>
</evidence>
<dbReference type="EMBL" id="BJYK01000013">
    <property type="protein sequence ID" value="GEN81517.1"/>
    <property type="molecule type" value="Genomic_DNA"/>
</dbReference>
<comment type="caution">
    <text evidence="2">The sequence shown here is derived from an EMBL/GenBank/DDBJ whole genome shotgun (WGS) entry which is preliminary data.</text>
</comment>
<keyword evidence="3" id="KW-1185">Reference proteome</keyword>
<feature type="region of interest" description="Disordered" evidence="1">
    <location>
        <begin position="194"/>
        <end position="215"/>
    </location>
</feature>
<accession>A0A511Z241</accession>
<dbReference type="PANTHER" id="PTHR36456:SF1">
    <property type="entry name" value="UPF0232 PROTEIN SCO3875"/>
    <property type="match status" value="1"/>
</dbReference>
<dbReference type="PANTHER" id="PTHR36456">
    <property type="entry name" value="UPF0232 PROTEIN SCO3875"/>
    <property type="match status" value="1"/>
</dbReference>
<dbReference type="RefSeq" id="WP_261765678.1">
    <property type="nucleotide sequence ID" value="NZ_BJYK01000013.1"/>
</dbReference>
<feature type="compositionally biased region" description="Low complexity" evidence="1">
    <location>
        <begin position="60"/>
        <end position="76"/>
    </location>
</feature>
<feature type="region of interest" description="Disordered" evidence="1">
    <location>
        <begin position="1"/>
        <end position="102"/>
    </location>
</feature>
<dbReference type="Proteomes" id="UP000321484">
    <property type="component" value="Unassembled WGS sequence"/>
</dbReference>
<proteinExistence type="predicted"/>
<name>A0A511Z241_9CELL</name>
<protein>
    <submittedName>
        <fullName evidence="2">UPF0232 protein</fullName>
    </submittedName>
</protein>